<dbReference type="STRING" id="582899.Hden_1411"/>
<comment type="cofactor">
    <cofactor evidence="1">
        <name>Zn(2+)</name>
        <dbReference type="ChEBI" id="CHEBI:29105"/>
    </cofactor>
</comment>
<dbReference type="GO" id="GO:0046872">
    <property type="term" value="F:metal ion binding"/>
    <property type="evidence" value="ECO:0007669"/>
    <property type="project" value="UniProtKB-KW"/>
</dbReference>
<dbReference type="EMBL" id="CP002083">
    <property type="protein sequence ID" value="ADJ23223.1"/>
    <property type="molecule type" value="Genomic_DNA"/>
</dbReference>
<reference evidence="8" key="1">
    <citation type="journal article" date="2011" name="J. Bacteriol.">
        <title>Genome sequences of eight morphologically diverse alphaproteobacteria.</title>
        <authorList>
            <consortium name="US DOE Joint Genome Institute"/>
            <person name="Brown P.J."/>
            <person name="Kysela D.T."/>
            <person name="Buechlein A."/>
            <person name="Hemmerich C."/>
            <person name="Brun Y.V."/>
        </authorList>
    </citation>
    <scope>NUCLEOTIDE SEQUENCE [LARGE SCALE GENOMIC DNA]</scope>
    <source>
        <strain evidence="8">ATCC 51888 / DSM 1869 / NCIB 11706 / TK 0415</strain>
    </source>
</reference>
<keyword evidence="4" id="KW-0862">Zinc</keyword>
<dbReference type="SUPFAM" id="SSF50129">
    <property type="entry name" value="GroES-like"/>
    <property type="match status" value="1"/>
</dbReference>
<evidence type="ECO:0000259" key="6">
    <source>
        <dbReference type="Pfam" id="PF01262"/>
    </source>
</evidence>
<dbReference type="Gene3D" id="3.90.180.10">
    <property type="entry name" value="Medium-chain alcohol dehydrogenases, catalytic domain"/>
    <property type="match status" value="2"/>
</dbReference>
<dbReference type="InterPro" id="IPR011032">
    <property type="entry name" value="GroES-like_sf"/>
</dbReference>
<evidence type="ECO:0000256" key="4">
    <source>
        <dbReference type="ARBA" id="ARBA00022833"/>
    </source>
</evidence>
<accession>D8JX87</accession>
<proteinExistence type="inferred from homology"/>
<dbReference type="PANTHER" id="PTHR43350:SF19">
    <property type="entry name" value="D-GULOSIDE 3-DEHYDROGENASE"/>
    <property type="match status" value="1"/>
</dbReference>
<dbReference type="RefSeq" id="WP_013215438.1">
    <property type="nucleotide sequence ID" value="NC_014313.1"/>
</dbReference>
<evidence type="ECO:0000256" key="1">
    <source>
        <dbReference type="ARBA" id="ARBA00001947"/>
    </source>
</evidence>
<dbReference type="OrthoDB" id="9806940at2"/>
<dbReference type="HOGENOM" id="CLU_026673_9_0_5"/>
<evidence type="ECO:0000313" key="7">
    <source>
        <dbReference type="EMBL" id="ADJ23223.1"/>
    </source>
</evidence>
<evidence type="ECO:0000256" key="5">
    <source>
        <dbReference type="ARBA" id="ARBA00023002"/>
    </source>
</evidence>
<protein>
    <submittedName>
        <fullName evidence="7">Alcohol dehydrogenase zinc-binding domain protein</fullName>
    </submittedName>
</protein>
<dbReference type="InterPro" id="IPR036291">
    <property type="entry name" value="NAD(P)-bd_dom_sf"/>
</dbReference>
<dbReference type="SUPFAM" id="SSF51735">
    <property type="entry name" value="NAD(P)-binding Rossmann-fold domains"/>
    <property type="match status" value="1"/>
</dbReference>
<keyword evidence="5" id="KW-0560">Oxidoreductase</keyword>
<dbReference type="CDD" id="cd08255">
    <property type="entry name" value="2-desacetyl-2-hydroxyethyl_bacteriochlorophyllide_like"/>
    <property type="match status" value="1"/>
</dbReference>
<name>D8JX87_HYPDA</name>
<dbReference type="eggNOG" id="COG1063">
    <property type="taxonomic scope" value="Bacteria"/>
</dbReference>
<comment type="similarity">
    <text evidence="2">Belongs to the zinc-containing alcohol dehydrogenase family.</text>
</comment>
<dbReference type="InterPro" id="IPR007698">
    <property type="entry name" value="AlaDH/PNT_NAD(H)-bd"/>
</dbReference>
<dbReference type="Proteomes" id="UP000002033">
    <property type="component" value="Chromosome"/>
</dbReference>
<evidence type="ECO:0000256" key="3">
    <source>
        <dbReference type="ARBA" id="ARBA00022723"/>
    </source>
</evidence>
<organism evidence="7 8">
    <name type="scientific">Hyphomicrobium denitrificans (strain ATCC 51888 / DSM 1869 / NCIMB 11706 / TK 0415)</name>
    <dbReference type="NCBI Taxonomy" id="582899"/>
    <lineage>
        <taxon>Bacteria</taxon>
        <taxon>Pseudomonadati</taxon>
        <taxon>Pseudomonadota</taxon>
        <taxon>Alphaproteobacteria</taxon>
        <taxon>Hyphomicrobiales</taxon>
        <taxon>Hyphomicrobiaceae</taxon>
        <taxon>Hyphomicrobium</taxon>
    </lineage>
</organism>
<sequence>MNDQRSTPDLDPPRMRRSQGQIVVARALWYTKPDQAELRTERLAPPAPGEARVATEFSAISRGTERLVAKGEVPQSEWSRMRAPLQAGSFSFPVKYGYSAAGIVTAGSDTMLGRRVFALHPHQDYFQAAEDSLIAIPDAIPSRRAVLAANMETALNAHWDAGTAPGDRIAVIGAGIVGLLVAYLARRIAGTDVTLVDIDPARARYAEALGLTFATPDDLPPDNRIVFHTSATEAGLNAAIGACVFEGKVIEMSWYGTRPVTINLGADFHSRRLRIISSQVGHVAPSHRGHIKHRDRLERAMALLDDPALDVLVTDTVAFTELPKSLSDIWSSTGLPPVISY</sequence>
<dbReference type="PANTHER" id="PTHR43350">
    <property type="entry name" value="NAD-DEPENDENT ALCOHOL DEHYDROGENASE"/>
    <property type="match status" value="1"/>
</dbReference>
<evidence type="ECO:0000313" key="8">
    <source>
        <dbReference type="Proteomes" id="UP000002033"/>
    </source>
</evidence>
<evidence type="ECO:0000256" key="2">
    <source>
        <dbReference type="ARBA" id="ARBA00008072"/>
    </source>
</evidence>
<dbReference type="GO" id="GO:0016491">
    <property type="term" value="F:oxidoreductase activity"/>
    <property type="evidence" value="ECO:0007669"/>
    <property type="project" value="UniProtKB-KW"/>
</dbReference>
<dbReference type="KEGG" id="hdn:Hden_1411"/>
<dbReference type="AlphaFoldDB" id="D8JX87"/>
<keyword evidence="8" id="KW-1185">Reference proteome</keyword>
<dbReference type="Pfam" id="PF01262">
    <property type="entry name" value="AlaDh_PNT_C"/>
    <property type="match status" value="1"/>
</dbReference>
<gene>
    <name evidence="7" type="ordered locus">Hden_1411</name>
</gene>
<dbReference type="Gene3D" id="3.40.50.720">
    <property type="entry name" value="NAD(P)-binding Rossmann-like Domain"/>
    <property type="match status" value="1"/>
</dbReference>
<feature type="domain" description="Alanine dehydrogenase/pyridine nucleotide transhydrogenase NAD(H)-binding" evidence="6">
    <location>
        <begin position="163"/>
        <end position="214"/>
    </location>
</feature>
<keyword evidence="3" id="KW-0479">Metal-binding</keyword>